<dbReference type="Proteomes" id="UP000597762">
    <property type="component" value="Unassembled WGS sequence"/>
</dbReference>
<dbReference type="InterPro" id="IPR022049">
    <property type="entry name" value="FAM69_kinase_dom"/>
</dbReference>
<dbReference type="InterPro" id="IPR000719">
    <property type="entry name" value="Prot_kinase_dom"/>
</dbReference>
<dbReference type="SUPFAM" id="SSF56112">
    <property type="entry name" value="Protein kinase-like (PK-like)"/>
    <property type="match status" value="1"/>
</dbReference>
<feature type="compositionally biased region" description="Low complexity" evidence="1">
    <location>
        <begin position="133"/>
        <end position="145"/>
    </location>
</feature>
<organism evidence="3 4">
    <name type="scientific">Acanthosepion pharaonis</name>
    <name type="common">Pharaoh cuttlefish</name>
    <name type="synonym">Sepia pharaonis</name>
    <dbReference type="NCBI Taxonomy" id="158019"/>
    <lineage>
        <taxon>Eukaryota</taxon>
        <taxon>Metazoa</taxon>
        <taxon>Spiralia</taxon>
        <taxon>Lophotrochozoa</taxon>
        <taxon>Mollusca</taxon>
        <taxon>Cephalopoda</taxon>
        <taxon>Coleoidea</taxon>
        <taxon>Decapodiformes</taxon>
        <taxon>Sepiida</taxon>
        <taxon>Sepiina</taxon>
        <taxon>Sepiidae</taxon>
        <taxon>Acanthosepion</taxon>
    </lineage>
</organism>
<dbReference type="PANTHER" id="PTHR46448">
    <property type="entry name" value="PROTEIN KINASE DOMAIN-CONTAINING PROTEIN"/>
    <property type="match status" value="1"/>
</dbReference>
<protein>
    <submittedName>
        <fullName evidence="3">PKDCC</fullName>
        <ecNumber evidence="3">2.7.10.2</ecNumber>
    </submittedName>
</protein>
<dbReference type="GO" id="GO:0005524">
    <property type="term" value="F:ATP binding"/>
    <property type="evidence" value="ECO:0007669"/>
    <property type="project" value="InterPro"/>
</dbReference>
<accession>A0A812E272</accession>
<sequence length="478" mass="54331">MHRVPNTVCTWDSSRPQEPGVTLTKLLAPDGGLAGAEAAAGGGPGAGVGGIGRGIIGLGNITRLLLQLENFTSHGTDQQMRQLQQQVEEGIFPEQLVSAGTGASSSLQKLQQMQLHKIQQQQRLLEQHRLQQRLRQQQQQQQRQRGPVRTFAYGPTNNIHPHQIFREYIFNCSNIHHIKIVRKVGHGVSKQTYLGTFRGMKVAVKMVTRHVSDIQSCLKRYKEQGDNPNSARDSREMLCIPNHEAIMKEILLLEQLSHPNLIKLLGFCVRSEETDTTDLSEHGIIAVHEFGEHFMIDNLRILPWQTRLKHARQLVSLLQYLENSPVGSLRISDFKETHFLMVNNDRIKMIDMDDIHNIEPKCSTYNRPALGYVLKDVPAHLSRGENECEYSLPCRMALCLGFNAKFNLDRANALFFKRLLYPSSFPSNITRRLEELNVELDTLSISTIDLLRELDSIQLIADEILRNVRRKVRTRASH</sequence>
<dbReference type="GO" id="GO:0004715">
    <property type="term" value="F:non-membrane spanning protein tyrosine kinase activity"/>
    <property type="evidence" value="ECO:0007669"/>
    <property type="project" value="UniProtKB-EC"/>
</dbReference>
<keyword evidence="4" id="KW-1185">Reference proteome</keyword>
<dbReference type="EMBL" id="CAHIKZ030004740">
    <property type="protein sequence ID" value="CAE1314871.1"/>
    <property type="molecule type" value="Genomic_DNA"/>
</dbReference>
<keyword evidence="3" id="KW-0808">Transferase</keyword>
<feature type="domain" description="Protein kinase" evidence="2">
    <location>
        <begin position="178"/>
        <end position="478"/>
    </location>
</feature>
<dbReference type="GO" id="GO:0005576">
    <property type="term" value="C:extracellular region"/>
    <property type="evidence" value="ECO:0007669"/>
    <property type="project" value="TreeGrafter"/>
</dbReference>
<dbReference type="OrthoDB" id="4062651at2759"/>
<dbReference type="PANTHER" id="PTHR46448:SF1">
    <property type="entry name" value="PROTEIN KINASE DOMAIN-CONTAINING PROTEIN"/>
    <property type="match status" value="1"/>
</dbReference>
<dbReference type="Gene3D" id="1.10.510.10">
    <property type="entry name" value="Transferase(Phosphotransferase) domain 1"/>
    <property type="match status" value="1"/>
</dbReference>
<dbReference type="Pfam" id="PF12260">
    <property type="entry name" value="PIP49_C"/>
    <property type="match status" value="1"/>
</dbReference>
<proteinExistence type="predicted"/>
<comment type="caution">
    <text evidence="3">The sequence shown here is derived from an EMBL/GenBank/DDBJ whole genome shotgun (WGS) entry which is preliminary data.</text>
</comment>
<dbReference type="SMART" id="SM00219">
    <property type="entry name" value="TyrKc"/>
    <property type="match status" value="1"/>
</dbReference>
<name>A0A812E272_ACAPH</name>
<dbReference type="PROSITE" id="PS50011">
    <property type="entry name" value="PROTEIN_KINASE_DOM"/>
    <property type="match status" value="1"/>
</dbReference>
<evidence type="ECO:0000256" key="1">
    <source>
        <dbReference type="SAM" id="MobiDB-lite"/>
    </source>
</evidence>
<evidence type="ECO:0000259" key="2">
    <source>
        <dbReference type="PROSITE" id="PS50011"/>
    </source>
</evidence>
<dbReference type="AlphaFoldDB" id="A0A812E272"/>
<evidence type="ECO:0000313" key="3">
    <source>
        <dbReference type="EMBL" id="CAE1314871.1"/>
    </source>
</evidence>
<evidence type="ECO:0000313" key="4">
    <source>
        <dbReference type="Proteomes" id="UP000597762"/>
    </source>
</evidence>
<gene>
    <name evidence="3" type="ORF">SPHA_65868</name>
</gene>
<feature type="region of interest" description="Disordered" evidence="1">
    <location>
        <begin position="130"/>
        <end position="155"/>
    </location>
</feature>
<dbReference type="InterPro" id="IPR042983">
    <property type="entry name" value="PKDCC"/>
</dbReference>
<dbReference type="EC" id="2.7.10.2" evidence="3"/>
<reference evidence="3" key="1">
    <citation type="submission" date="2021-01" db="EMBL/GenBank/DDBJ databases">
        <authorList>
            <person name="Li R."/>
            <person name="Bekaert M."/>
        </authorList>
    </citation>
    <scope>NUCLEOTIDE SEQUENCE</scope>
    <source>
        <strain evidence="3">Farmed</strain>
    </source>
</reference>
<dbReference type="GO" id="GO:0001501">
    <property type="term" value="P:skeletal system development"/>
    <property type="evidence" value="ECO:0007669"/>
    <property type="project" value="TreeGrafter"/>
</dbReference>
<dbReference type="InterPro" id="IPR020635">
    <property type="entry name" value="Tyr_kinase_cat_dom"/>
</dbReference>
<dbReference type="InterPro" id="IPR011009">
    <property type="entry name" value="Kinase-like_dom_sf"/>
</dbReference>